<name>A0A6I4V2D9_9SPHN</name>
<organism evidence="1 2">
    <name type="scientific">Pontixanthobacter luteolus</name>
    <dbReference type="NCBI Taxonomy" id="295089"/>
    <lineage>
        <taxon>Bacteria</taxon>
        <taxon>Pseudomonadati</taxon>
        <taxon>Pseudomonadota</taxon>
        <taxon>Alphaproteobacteria</taxon>
        <taxon>Sphingomonadales</taxon>
        <taxon>Erythrobacteraceae</taxon>
        <taxon>Pontixanthobacter</taxon>
    </lineage>
</organism>
<accession>A0A6I4V2D9</accession>
<proteinExistence type="predicted"/>
<protein>
    <submittedName>
        <fullName evidence="1">DUF4402 domain-containing protein</fullName>
    </submittedName>
</protein>
<reference evidence="1 2" key="1">
    <citation type="submission" date="2019-12" db="EMBL/GenBank/DDBJ databases">
        <title>Genomic-based taxomic classification of the family Erythrobacteraceae.</title>
        <authorList>
            <person name="Xu L."/>
        </authorList>
    </citation>
    <scope>NUCLEOTIDE SEQUENCE [LARGE SCALE GENOMIC DNA]</scope>
    <source>
        <strain evidence="1 2">SW-109</strain>
    </source>
</reference>
<sequence length="185" mass="18938">MFYRAKLAILSGLIAMTCAVDLRAEPGSSTDRGVASASIIKPISVSAQKRLEFGGVAVSANQGGNVTIDPSSGNAAYNGSAKKMCLTAVPCAPGPAVYAVQGEKDRGYRVILPTTVMASAQRGPAPDLVVSQITSASENRPNNDSAGLLNANGRDTLRIGGQLEIPAGTPPGSYAAEITLVVSYE</sequence>
<dbReference type="AlphaFoldDB" id="A0A6I4V2D9"/>
<dbReference type="EMBL" id="WTYP01000002">
    <property type="protein sequence ID" value="MXP48337.1"/>
    <property type="molecule type" value="Genomic_DNA"/>
</dbReference>
<dbReference type="Pfam" id="PF14352">
    <property type="entry name" value="DUF4402"/>
    <property type="match status" value="1"/>
</dbReference>
<gene>
    <name evidence="1" type="ORF">GRI43_13150</name>
</gene>
<evidence type="ECO:0000313" key="1">
    <source>
        <dbReference type="EMBL" id="MXP48337.1"/>
    </source>
</evidence>
<dbReference type="InterPro" id="IPR025514">
    <property type="entry name" value="DUF4402"/>
</dbReference>
<keyword evidence="2" id="KW-1185">Reference proteome</keyword>
<dbReference type="Proteomes" id="UP000471435">
    <property type="component" value="Unassembled WGS sequence"/>
</dbReference>
<dbReference type="OrthoDB" id="7508236at2"/>
<evidence type="ECO:0000313" key="2">
    <source>
        <dbReference type="Proteomes" id="UP000471435"/>
    </source>
</evidence>
<comment type="caution">
    <text evidence="1">The sequence shown here is derived from an EMBL/GenBank/DDBJ whole genome shotgun (WGS) entry which is preliminary data.</text>
</comment>
<dbReference type="RefSeq" id="WP_160731530.1">
    <property type="nucleotide sequence ID" value="NZ_WTYP01000002.1"/>
</dbReference>